<name>A0A2X0ZDC8_9BACI</name>
<accession>A0A2X0ZDC8</accession>
<proteinExistence type="predicted"/>
<dbReference type="RefSeq" id="WP_112117757.1">
    <property type="nucleotide sequence ID" value="NZ_UAQE01000001.1"/>
</dbReference>
<dbReference type="Proteomes" id="UP000251431">
    <property type="component" value="Unassembled WGS sequence"/>
</dbReference>
<evidence type="ECO:0000313" key="2">
    <source>
        <dbReference type="Proteomes" id="UP000251431"/>
    </source>
</evidence>
<gene>
    <name evidence="1" type="ORF">NCTC7582_03307</name>
</gene>
<sequence length="118" mass="13815">MQIQTLHTSYYLPTKDNQPIQTQNLLDLMRHVGGREEEDEKKNKSKIEVRYENGYVRQYLVKPTGQRVLLMETKQSLDIRESTNLQDLFSQPFKKKTSDPILSILNAKNNISKYKDGI</sequence>
<dbReference type="EMBL" id="UAQE01000001">
    <property type="protein sequence ID" value="SPU00491.1"/>
    <property type="molecule type" value="Genomic_DNA"/>
</dbReference>
<organism evidence="1 2">
    <name type="scientific">Lysinibacillus capsici</name>
    <dbReference type="NCBI Taxonomy" id="2115968"/>
    <lineage>
        <taxon>Bacteria</taxon>
        <taxon>Bacillati</taxon>
        <taxon>Bacillota</taxon>
        <taxon>Bacilli</taxon>
        <taxon>Bacillales</taxon>
        <taxon>Bacillaceae</taxon>
        <taxon>Lysinibacillus</taxon>
    </lineage>
</organism>
<evidence type="ECO:0000313" key="1">
    <source>
        <dbReference type="EMBL" id="SPU00491.1"/>
    </source>
</evidence>
<protein>
    <submittedName>
        <fullName evidence="1">Uncharacterized protein</fullName>
    </submittedName>
</protein>
<reference evidence="1 2" key="1">
    <citation type="submission" date="2018-06" db="EMBL/GenBank/DDBJ databases">
        <authorList>
            <consortium name="Pathogen Informatics"/>
            <person name="Doyle S."/>
        </authorList>
    </citation>
    <scope>NUCLEOTIDE SEQUENCE [LARGE SCALE GENOMIC DNA]</scope>
    <source>
        <strain evidence="1 2">NCTC7582</strain>
    </source>
</reference>
<dbReference type="AlphaFoldDB" id="A0A2X0ZDC8"/>